<evidence type="ECO:0000313" key="3">
    <source>
        <dbReference type="Proteomes" id="UP000238823"/>
    </source>
</evidence>
<dbReference type="Proteomes" id="UP000238823">
    <property type="component" value="Unassembled WGS sequence"/>
</dbReference>
<organism evidence="2 3">
    <name type="scientific">Enhygromyxa salina</name>
    <dbReference type="NCBI Taxonomy" id="215803"/>
    <lineage>
        <taxon>Bacteria</taxon>
        <taxon>Pseudomonadati</taxon>
        <taxon>Myxococcota</taxon>
        <taxon>Polyangia</taxon>
        <taxon>Nannocystales</taxon>
        <taxon>Nannocystaceae</taxon>
        <taxon>Enhygromyxa</taxon>
    </lineage>
</organism>
<protein>
    <submittedName>
        <fullName evidence="2">Uncharacterized protein</fullName>
    </submittedName>
</protein>
<proteinExistence type="predicted"/>
<dbReference type="AlphaFoldDB" id="A0A2S9Y0B6"/>
<feature type="region of interest" description="Disordered" evidence="1">
    <location>
        <begin position="83"/>
        <end position="127"/>
    </location>
</feature>
<gene>
    <name evidence="2" type="ORF">ENSA7_64790</name>
</gene>
<evidence type="ECO:0000313" key="2">
    <source>
        <dbReference type="EMBL" id="PRP98536.1"/>
    </source>
</evidence>
<comment type="caution">
    <text evidence="2">The sequence shown here is derived from an EMBL/GenBank/DDBJ whole genome shotgun (WGS) entry which is preliminary data.</text>
</comment>
<accession>A0A2S9Y0B6</accession>
<sequence>MATNTRATTKTNEALAVREPDQLAVRDQADLAKPTPAGMTKWQKAGVGAGVAGATGLAAFGFYRLGAFMGWWGGSSLIVIDDEKRDPKKTDDTPADGGQSNSRDRAIGKPPNISGDPEGYNTQRYPHPGSVRLTMTGLGYKVEYNNETLVPNNTPHPEVTKFQNDWNRVIKGLDSGKVKFPSGSDPSKLKPFRGLLDADGIPGKNTLNAMEIAFNNSLKNLIKWSSLVGQA</sequence>
<name>A0A2S9Y0B6_9BACT</name>
<evidence type="ECO:0000256" key="1">
    <source>
        <dbReference type="SAM" id="MobiDB-lite"/>
    </source>
</evidence>
<reference evidence="2 3" key="1">
    <citation type="submission" date="2018-03" db="EMBL/GenBank/DDBJ databases">
        <title>Draft Genome Sequences of the Obligatory Marine Myxobacteria Enhygromyxa salina SWB007.</title>
        <authorList>
            <person name="Poehlein A."/>
            <person name="Moghaddam J.A."/>
            <person name="Harms H."/>
            <person name="Alanjari M."/>
            <person name="Koenig G.M."/>
            <person name="Daniel R."/>
            <person name="Schaeberle T.F."/>
        </authorList>
    </citation>
    <scope>NUCLEOTIDE SEQUENCE [LARGE SCALE GENOMIC DNA]</scope>
    <source>
        <strain evidence="2 3">SWB007</strain>
    </source>
</reference>
<dbReference type="EMBL" id="PVNL01000124">
    <property type="protein sequence ID" value="PRP98536.1"/>
    <property type="molecule type" value="Genomic_DNA"/>
</dbReference>
<feature type="compositionally biased region" description="Basic and acidic residues" evidence="1">
    <location>
        <begin position="83"/>
        <end position="92"/>
    </location>
</feature>